<reference evidence="2" key="1">
    <citation type="journal article" date="2019" name="Int. J. Syst. Evol. Microbiol.">
        <title>The Global Catalogue of Microorganisms (GCM) 10K type strain sequencing project: providing services to taxonomists for standard genome sequencing and annotation.</title>
        <authorList>
            <consortium name="The Broad Institute Genomics Platform"/>
            <consortium name="The Broad Institute Genome Sequencing Center for Infectious Disease"/>
            <person name="Wu L."/>
            <person name="Ma J."/>
        </authorList>
    </citation>
    <scope>NUCLEOTIDE SEQUENCE [LARGE SCALE GENOMIC DNA]</scope>
    <source>
        <strain evidence="2">CGMCC 4.1469</strain>
    </source>
</reference>
<comment type="caution">
    <text evidence="1">The sequence shown here is derived from an EMBL/GenBank/DDBJ whole genome shotgun (WGS) entry which is preliminary data.</text>
</comment>
<gene>
    <name evidence="1" type="ORF">ACFQDI_04195</name>
</gene>
<dbReference type="PANTHER" id="PTHR46211:SF1">
    <property type="entry name" value="GLYCEROPHOSPHODIESTER PHOSPHODIESTERASE, CYTOPLASMIC"/>
    <property type="match status" value="1"/>
</dbReference>
<dbReference type="PANTHER" id="PTHR46211">
    <property type="entry name" value="GLYCEROPHOSPHORYL DIESTER PHOSPHODIESTERASE"/>
    <property type="match status" value="1"/>
</dbReference>
<dbReference type="CDD" id="cd08556">
    <property type="entry name" value="GDPD"/>
    <property type="match status" value="1"/>
</dbReference>
<dbReference type="Proteomes" id="UP001596052">
    <property type="component" value="Unassembled WGS sequence"/>
</dbReference>
<accession>A0ABW0KL53</accession>
<name>A0ABW0KL53_9BACT</name>
<proteinExistence type="predicted"/>
<protein>
    <submittedName>
        <fullName evidence="1">Glycerophosphodiester phosphodiesterase</fullName>
    </submittedName>
</protein>
<evidence type="ECO:0000313" key="2">
    <source>
        <dbReference type="Proteomes" id="UP001596052"/>
    </source>
</evidence>
<dbReference type="SUPFAM" id="SSF51695">
    <property type="entry name" value="PLC-like phosphodiesterases"/>
    <property type="match status" value="1"/>
</dbReference>
<sequence length="210" mass="23806">MKTIAHRGGMARCMQNSPAGVRLAAQHEADYVELDVMRAVEGEFHCAHFGWNTKCELRECLAELGPHMRLIAHLKGDYSEADLICVADYLAEHLPWEKVVLASHRSSVLRRMRQLMPDIRLARFGLLPALAALWKQQPWDCCMINQLVLTRRLVKALKQRGYEVFASCVWELRSRQSVRRLGVDGAFVNLHAEKKKSGESNPSHPNAPTP</sequence>
<evidence type="ECO:0000313" key="1">
    <source>
        <dbReference type="EMBL" id="MFC5454049.1"/>
    </source>
</evidence>
<keyword evidence="2" id="KW-1185">Reference proteome</keyword>
<organism evidence="1 2">
    <name type="scientific">Prosthecobacter fluviatilis</name>
    <dbReference type="NCBI Taxonomy" id="445931"/>
    <lineage>
        <taxon>Bacteria</taxon>
        <taxon>Pseudomonadati</taxon>
        <taxon>Verrucomicrobiota</taxon>
        <taxon>Verrucomicrobiia</taxon>
        <taxon>Verrucomicrobiales</taxon>
        <taxon>Verrucomicrobiaceae</taxon>
        <taxon>Prosthecobacter</taxon>
    </lineage>
</organism>
<dbReference type="Gene3D" id="3.20.20.190">
    <property type="entry name" value="Phosphatidylinositol (PI) phosphodiesterase"/>
    <property type="match status" value="2"/>
</dbReference>
<dbReference type="InterPro" id="IPR017946">
    <property type="entry name" value="PLC-like_Pdiesterase_TIM-brl"/>
</dbReference>
<dbReference type="RefSeq" id="WP_377163724.1">
    <property type="nucleotide sequence ID" value="NZ_JBHSMQ010000001.1"/>
</dbReference>
<dbReference type="EMBL" id="JBHSMQ010000001">
    <property type="protein sequence ID" value="MFC5454049.1"/>
    <property type="molecule type" value="Genomic_DNA"/>
</dbReference>